<protein>
    <submittedName>
        <fullName evidence="3">Uncharacterized protein</fullName>
    </submittedName>
</protein>
<dbReference type="InParanoid" id="A0A263HG48"/>
<evidence type="ECO:0000313" key="2">
    <source>
        <dbReference type="EMBL" id="OZN25909.1"/>
    </source>
</evidence>
<feature type="transmembrane region" description="Helical" evidence="1">
    <location>
        <begin position="228"/>
        <end position="247"/>
    </location>
</feature>
<organism evidence="3 5">
    <name type="scientific">Actinobacillus seminis</name>
    <dbReference type="NCBI Taxonomy" id="722"/>
    <lineage>
        <taxon>Bacteria</taxon>
        <taxon>Pseudomonadati</taxon>
        <taxon>Pseudomonadota</taxon>
        <taxon>Gammaproteobacteria</taxon>
        <taxon>Pasteurellales</taxon>
        <taxon>Pasteurellaceae</taxon>
        <taxon>Actinobacillus</taxon>
    </lineage>
</organism>
<dbReference type="OrthoDB" id="5688157at2"/>
<feature type="transmembrane region" description="Helical" evidence="1">
    <location>
        <begin position="119"/>
        <end position="139"/>
    </location>
</feature>
<dbReference type="Proteomes" id="UP000254507">
    <property type="component" value="Unassembled WGS sequence"/>
</dbReference>
<name>A0A263HG48_9PAST</name>
<dbReference type="EMBL" id="NLFK01000001">
    <property type="protein sequence ID" value="OZN25909.1"/>
    <property type="molecule type" value="Genomic_DNA"/>
</dbReference>
<dbReference type="Proteomes" id="UP000215738">
    <property type="component" value="Unassembled WGS sequence"/>
</dbReference>
<feature type="transmembrane region" description="Helical" evidence="1">
    <location>
        <begin position="315"/>
        <end position="334"/>
    </location>
</feature>
<feature type="transmembrane region" description="Helical" evidence="1">
    <location>
        <begin position="14"/>
        <end position="34"/>
    </location>
</feature>
<feature type="transmembrane region" description="Helical" evidence="1">
    <location>
        <begin position="196"/>
        <end position="222"/>
    </location>
</feature>
<dbReference type="RefSeq" id="WP_094945540.1">
    <property type="nucleotide sequence ID" value="NZ_NLFK01000001.1"/>
</dbReference>
<keyword evidence="1" id="KW-0812">Transmembrane</keyword>
<keyword evidence="1" id="KW-0472">Membrane</keyword>
<reference evidence="2 4" key="1">
    <citation type="submission" date="2017-07" db="EMBL/GenBank/DDBJ databases">
        <title>Virulence factors identified in Actinobacillus seminis.</title>
        <authorList>
            <person name="Negrete-Abascal E."/>
            <person name="Vaca-Pacheco S."/>
            <person name="Montes-Garcia F."/>
            <person name="Leyto-Gil A.M."/>
            <person name="Fragoso-Garcia E."/>
            <person name="Carvente-Garcia R."/>
            <person name="Perez-Agueros S."/>
            <person name="Castelan-Sanchez H.G."/>
            <person name="Garcia-Molina A."/>
            <person name="Villamar T.E."/>
            <person name="Vazquez-Cruz C."/>
        </authorList>
    </citation>
    <scope>NUCLEOTIDE SEQUENCE [LARGE SCALE GENOMIC DNA]</scope>
    <source>
        <strain evidence="2 4">ATCC 15768</strain>
    </source>
</reference>
<feature type="transmembrane region" description="Helical" evidence="1">
    <location>
        <begin position="81"/>
        <end position="98"/>
    </location>
</feature>
<proteinExistence type="predicted"/>
<keyword evidence="1" id="KW-1133">Transmembrane helix</keyword>
<sequence length="396" mass="45676">MSAIFTLFYLYDPWLFHFFRMAFFVGIIAFLWLGYRVYRRKITQGIMLPVDSLVVIIALILLSFIPLLVHQTRDFSVVIQYSKTLILFVFAIGLYNLFYAPDHEQYSLGQQQFVRDLKWGISVQAALGFFALCGISWVIDFALSTNALLPRFYGSEQEYRLYTLTSAAFFQLSIFYVMLLHFLLAYNQRYNSMSSLFVFLLLFVGLISGRTFLFMSVVSILFYFKWRYLPALFLFAAICVFLAMNYADNKYVRHALEPLINLLGNKELTSSSTDTLMQKHLYMPQLKQILFGDGCYITADGHYYGATDSGFIRQALYGGILNVIMVFLFTAYFVRKIALNWFAGSWYFTLSSLFILSVLNIKADTYAFPGIMLVLLMLLSLFGASGKHLILFKKEA</sequence>
<feature type="transmembrane region" description="Helical" evidence="1">
    <location>
        <begin position="46"/>
        <end position="69"/>
    </location>
</feature>
<evidence type="ECO:0000313" key="4">
    <source>
        <dbReference type="Proteomes" id="UP000215738"/>
    </source>
</evidence>
<evidence type="ECO:0000313" key="5">
    <source>
        <dbReference type="Proteomes" id="UP000254507"/>
    </source>
</evidence>
<evidence type="ECO:0000313" key="3">
    <source>
        <dbReference type="EMBL" id="SUU34548.1"/>
    </source>
</evidence>
<feature type="transmembrane region" description="Helical" evidence="1">
    <location>
        <begin position="159"/>
        <end position="184"/>
    </location>
</feature>
<dbReference type="EMBL" id="UFSB01000001">
    <property type="protein sequence ID" value="SUU34548.1"/>
    <property type="molecule type" value="Genomic_DNA"/>
</dbReference>
<feature type="transmembrane region" description="Helical" evidence="1">
    <location>
        <begin position="366"/>
        <end position="384"/>
    </location>
</feature>
<dbReference type="AlphaFoldDB" id="A0A263HG48"/>
<evidence type="ECO:0000256" key="1">
    <source>
        <dbReference type="SAM" id="Phobius"/>
    </source>
</evidence>
<keyword evidence="4" id="KW-1185">Reference proteome</keyword>
<gene>
    <name evidence="2" type="ORF">CFY87_01510</name>
    <name evidence="3" type="ORF">NCTC10851_00407</name>
</gene>
<feature type="transmembrane region" description="Helical" evidence="1">
    <location>
        <begin position="340"/>
        <end position="359"/>
    </location>
</feature>
<accession>A0A263HG48</accession>
<reference evidence="3 5" key="2">
    <citation type="submission" date="2018-06" db="EMBL/GenBank/DDBJ databases">
        <authorList>
            <consortium name="Pathogen Informatics"/>
            <person name="Doyle S."/>
        </authorList>
    </citation>
    <scope>NUCLEOTIDE SEQUENCE [LARGE SCALE GENOMIC DNA]</scope>
    <source>
        <strain evidence="3 5">NCTC10851</strain>
    </source>
</reference>